<dbReference type="Proteomes" id="UP000177941">
    <property type="component" value="Unassembled WGS sequence"/>
</dbReference>
<dbReference type="EMBL" id="MHHS01000048">
    <property type="protein sequence ID" value="OGY35588.1"/>
    <property type="molecule type" value="Genomic_DNA"/>
</dbReference>
<evidence type="ECO:0000313" key="1">
    <source>
        <dbReference type="EMBL" id="OGY35588.1"/>
    </source>
</evidence>
<gene>
    <name evidence="1" type="ORF">A3E36_00265</name>
</gene>
<organism evidence="1 2">
    <name type="scientific">Candidatus Andersenbacteria bacterium RIFCSPHIGHO2_12_FULL_45_11b</name>
    <dbReference type="NCBI Taxonomy" id="1797282"/>
    <lineage>
        <taxon>Bacteria</taxon>
        <taxon>Candidatus Anderseniibacteriota</taxon>
    </lineage>
</organism>
<reference evidence="1 2" key="1">
    <citation type="journal article" date="2016" name="Nat. Commun.">
        <title>Thousands of microbial genomes shed light on interconnected biogeochemical processes in an aquifer system.</title>
        <authorList>
            <person name="Anantharaman K."/>
            <person name="Brown C.T."/>
            <person name="Hug L.A."/>
            <person name="Sharon I."/>
            <person name="Castelle C.J."/>
            <person name="Probst A.J."/>
            <person name="Thomas B.C."/>
            <person name="Singh A."/>
            <person name="Wilkins M.J."/>
            <person name="Karaoz U."/>
            <person name="Brodie E.L."/>
            <person name="Williams K.H."/>
            <person name="Hubbard S.S."/>
            <person name="Banfield J.F."/>
        </authorList>
    </citation>
    <scope>NUCLEOTIDE SEQUENCE [LARGE SCALE GENOMIC DNA]</scope>
</reference>
<comment type="caution">
    <text evidence="1">The sequence shown here is derived from an EMBL/GenBank/DDBJ whole genome shotgun (WGS) entry which is preliminary data.</text>
</comment>
<proteinExistence type="predicted"/>
<evidence type="ECO:0000313" key="2">
    <source>
        <dbReference type="Proteomes" id="UP000177941"/>
    </source>
</evidence>
<accession>A0A1G1X6G0</accession>
<dbReference type="AlphaFoldDB" id="A0A1G1X6G0"/>
<name>A0A1G1X6G0_9BACT</name>
<protein>
    <submittedName>
        <fullName evidence="1">Uncharacterized protein</fullName>
    </submittedName>
</protein>
<sequence length="106" mass="12052">MTAADPFNLDDTDFDRINQEIWQAMRDGVDDIPDDPQHPLMDDPGVAALHDHLQEYKRNLSQARRPNGGMGDDAYFAFNEGSLLRPEVVVKICIDYIKQHPEILST</sequence>